<dbReference type="PANTHER" id="PTHR12298">
    <property type="entry name" value="PCDC2 PROGRAMMED CELL DEATH PROTEIN 2 -RELATED"/>
    <property type="match status" value="1"/>
</dbReference>
<dbReference type="Proteomes" id="UP000195521">
    <property type="component" value="Unassembled WGS sequence"/>
</dbReference>
<dbReference type="Pfam" id="PF04194">
    <property type="entry name" value="PDCD2_C"/>
    <property type="match status" value="1"/>
</dbReference>
<dbReference type="PANTHER" id="PTHR12298:SF4">
    <property type="entry name" value="PROGRAMMED CELL DEATH PROTEIN 2"/>
    <property type="match status" value="1"/>
</dbReference>
<feature type="region of interest" description="Disordered" evidence="1">
    <location>
        <begin position="113"/>
        <end position="169"/>
    </location>
</feature>
<feature type="region of interest" description="Disordered" evidence="1">
    <location>
        <begin position="339"/>
        <end position="362"/>
    </location>
</feature>
<dbReference type="AlphaFoldDB" id="A0A1Y1JEZ3"/>
<dbReference type="OMA" id="CGDQVKC"/>
<evidence type="ECO:0000259" key="2">
    <source>
        <dbReference type="Pfam" id="PF04194"/>
    </source>
</evidence>
<name>A0A1Y1JEZ3_PLAGO</name>
<proteinExistence type="predicted"/>
<keyword evidence="4" id="KW-1185">Reference proteome</keyword>
<protein>
    <recommendedName>
        <fullName evidence="2">Programmed cell death protein 2 C-terminal domain-containing protein</fullName>
    </recommendedName>
</protein>
<accession>A0A1Y1JEZ3</accession>
<evidence type="ECO:0000313" key="4">
    <source>
        <dbReference type="Proteomes" id="UP000195521"/>
    </source>
</evidence>
<comment type="caution">
    <text evidence="3">The sequence shown here is derived from an EMBL/GenBank/DDBJ whole genome shotgun (WGS) entry which is preliminary data.</text>
</comment>
<dbReference type="OrthoDB" id="443682at2759"/>
<gene>
    <name evidence="3" type="ORF">PGO_031060</name>
</gene>
<dbReference type="InterPro" id="IPR007320">
    <property type="entry name" value="PDCD2_C"/>
</dbReference>
<reference evidence="4" key="1">
    <citation type="submission" date="2017-04" db="EMBL/GenBank/DDBJ databases">
        <title>Plasmodium gonderi genome.</title>
        <authorList>
            <person name="Arisue N."/>
            <person name="Honma H."/>
            <person name="Kawai S."/>
            <person name="Tougan T."/>
            <person name="Tanabe K."/>
            <person name="Horii T."/>
        </authorList>
    </citation>
    <scope>NUCLEOTIDE SEQUENCE [LARGE SCALE GENOMIC DNA]</scope>
    <source>
        <strain evidence="4">ATCC 30045</strain>
    </source>
</reference>
<dbReference type="GeneID" id="39746010"/>
<evidence type="ECO:0000256" key="1">
    <source>
        <dbReference type="SAM" id="MobiDB-lite"/>
    </source>
</evidence>
<organism evidence="3 4">
    <name type="scientific">Plasmodium gonderi</name>
    <dbReference type="NCBI Taxonomy" id="77519"/>
    <lineage>
        <taxon>Eukaryota</taxon>
        <taxon>Sar</taxon>
        <taxon>Alveolata</taxon>
        <taxon>Apicomplexa</taxon>
        <taxon>Aconoidasida</taxon>
        <taxon>Haemosporida</taxon>
        <taxon>Plasmodiidae</taxon>
        <taxon>Plasmodium</taxon>
        <taxon>Plasmodium (Plasmodium)</taxon>
    </lineage>
</organism>
<dbReference type="GO" id="GO:0005737">
    <property type="term" value="C:cytoplasm"/>
    <property type="evidence" value="ECO:0007669"/>
    <property type="project" value="InterPro"/>
</dbReference>
<dbReference type="RefSeq" id="XP_028541891.1">
    <property type="nucleotide sequence ID" value="XM_028686090.1"/>
</dbReference>
<feature type="domain" description="Programmed cell death protein 2 C-terminal" evidence="2">
    <location>
        <begin position="416"/>
        <end position="556"/>
    </location>
</feature>
<sequence length="580" mass="66157">MVHVLLGYIKEKGEKNELHNKEKINKKFISKVGGKPFWLDRVNVHPEKDFHCVICNNLMSFLLQIYAPIENVGNCFHRCIYLFICLPCGNQIKCFRTQLPRNNPFYNYNLEGAEETSSSDGDLPVKGTSPQNTSEHKSEPTSEYTSGEDLEPMSQTNDDDKTTEGYSMEGNLTHSSVHLHSENFSTEINVMLCKTKEMNILNQSNGATTAYESNGDGTPYQSNGITIAHEPNDSTAGGFLAPGNGAEECNNQKIESSSTEDATRLLDKMVTKKNANYLTLLIQEDKNKFDPEMEYLFCCKFCGIPCEDKSGKHKKCIQKKHAIFQEKKIYISDEEDCEESSVGSRSSSDEDIENRENHESCDTMGEKHTIEIKLNHNKENVRDEVVGDVKEDELDDSEMKAFEEIQKDVLSIRKIDKIFLRYLTKIQRFPNQFIRYSYKGQVLLSSNIIQNCNRNNIYERDNDCNSDDGQRKTSSSSNVSSITNTPIECCKGTLPPHCHICKKAKVFEFQVLSTVINFLRIKKNLHADQNLISNLKFSYIAVYTCENNCDMYDINNVRERQMRGVTTSRYIQEYASVQAE</sequence>
<evidence type="ECO:0000313" key="3">
    <source>
        <dbReference type="EMBL" id="GAW79302.1"/>
    </source>
</evidence>
<dbReference type="EMBL" id="BDQF01000003">
    <property type="protein sequence ID" value="GAW79302.1"/>
    <property type="molecule type" value="Genomic_DNA"/>
</dbReference>